<dbReference type="NCBIfam" id="TIGR01498">
    <property type="entry name" value="folK"/>
    <property type="match status" value="1"/>
</dbReference>
<keyword evidence="8" id="KW-0289">Folate biosynthesis</keyword>
<evidence type="ECO:0000256" key="2">
    <source>
        <dbReference type="ARBA" id="ARBA00005051"/>
    </source>
</evidence>
<keyword evidence="5" id="KW-0547">Nucleotide-binding</keyword>
<keyword evidence="4 10" id="KW-0808">Transferase</keyword>
<evidence type="ECO:0000313" key="11">
    <source>
        <dbReference type="Proteomes" id="UP000532121"/>
    </source>
</evidence>
<dbReference type="PANTHER" id="PTHR43071:SF1">
    <property type="entry name" value="2-AMINO-4-HYDROXY-6-HYDROXYMETHYLDIHYDROPTERIDINE PYROPHOSPHOKINASE"/>
    <property type="match status" value="1"/>
</dbReference>
<dbReference type="InterPro" id="IPR000550">
    <property type="entry name" value="Hppk"/>
</dbReference>
<comment type="caution">
    <text evidence="10">The sequence shown here is derived from an EMBL/GenBank/DDBJ whole genome shotgun (WGS) entry which is preliminary data.</text>
</comment>
<dbReference type="SUPFAM" id="SSF55083">
    <property type="entry name" value="6-hydroxymethyl-7,8-dihydropterin pyrophosphokinase, HPPK"/>
    <property type="match status" value="1"/>
</dbReference>
<evidence type="ECO:0000256" key="4">
    <source>
        <dbReference type="ARBA" id="ARBA00022679"/>
    </source>
</evidence>
<sequence>MTAVYLGLGSNIENREAYLEKALASLAELPQTQLVDQSAVYETAAWGKTDQADFLNVVCQLETDLSPQELLQSCQSIEGQLGRIRHEHWGPRTIDIDILFYGYQIIDEEDLQVPHPYLQDRAFVLVPLNDLARSFIHPLLKQSIADLLQRVDKSGVKPLKY</sequence>
<keyword evidence="7" id="KW-0067">ATP-binding</keyword>
<keyword evidence="6" id="KW-0418">Kinase</keyword>
<dbReference type="CDD" id="cd00483">
    <property type="entry name" value="HPPK"/>
    <property type="match status" value="1"/>
</dbReference>
<dbReference type="EC" id="2.7.6.3" evidence="3"/>
<evidence type="ECO:0000256" key="7">
    <source>
        <dbReference type="ARBA" id="ARBA00022840"/>
    </source>
</evidence>
<gene>
    <name evidence="10" type="primary">folK</name>
    <name evidence="10" type="ORF">HHO37_00510</name>
</gene>
<dbReference type="EMBL" id="JABASA010000001">
    <property type="protein sequence ID" value="NMD48184.1"/>
    <property type="molecule type" value="Genomic_DNA"/>
</dbReference>
<organism evidence="10 11">
    <name type="scientific">Streptococcus ratti</name>
    <dbReference type="NCBI Taxonomy" id="1341"/>
    <lineage>
        <taxon>Bacteria</taxon>
        <taxon>Bacillati</taxon>
        <taxon>Bacillota</taxon>
        <taxon>Bacilli</taxon>
        <taxon>Lactobacillales</taxon>
        <taxon>Streptococcaceae</taxon>
        <taxon>Streptococcus</taxon>
    </lineage>
</organism>
<dbReference type="PROSITE" id="PS00794">
    <property type="entry name" value="HPPK"/>
    <property type="match status" value="1"/>
</dbReference>
<dbReference type="GO" id="GO:0046656">
    <property type="term" value="P:folic acid biosynthetic process"/>
    <property type="evidence" value="ECO:0007669"/>
    <property type="project" value="UniProtKB-KW"/>
</dbReference>
<evidence type="ECO:0000256" key="6">
    <source>
        <dbReference type="ARBA" id="ARBA00022777"/>
    </source>
</evidence>
<proteinExistence type="predicted"/>
<dbReference type="GO" id="GO:0003848">
    <property type="term" value="F:2-amino-4-hydroxy-6-hydroxymethyldihydropteridine diphosphokinase activity"/>
    <property type="evidence" value="ECO:0007669"/>
    <property type="project" value="UniProtKB-EC"/>
</dbReference>
<dbReference type="Pfam" id="PF01288">
    <property type="entry name" value="HPPK"/>
    <property type="match status" value="1"/>
</dbReference>
<dbReference type="GO" id="GO:0016301">
    <property type="term" value="F:kinase activity"/>
    <property type="evidence" value="ECO:0007669"/>
    <property type="project" value="UniProtKB-KW"/>
</dbReference>
<dbReference type="RefSeq" id="WP_193522782.1">
    <property type="nucleotide sequence ID" value="NZ_JABASA010000001.1"/>
</dbReference>
<protein>
    <recommendedName>
        <fullName evidence="3">2-amino-4-hydroxy-6-hydroxymethyldihydropteridine diphosphokinase</fullName>
        <ecNumber evidence="3">2.7.6.3</ecNumber>
    </recommendedName>
</protein>
<dbReference type="Gene3D" id="3.30.70.560">
    <property type="entry name" value="7,8-Dihydro-6-hydroxymethylpterin-pyrophosphokinase HPPK"/>
    <property type="match status" value="1"/>
</dbReference>
<dbReference type="Proteomes" id="UP000532121">
    <property type="component" value="Unassembled WGS sequence"/>
</dbReference>
<dbReference type="AlphaFoldDB" id="A0A7X9LC58"/>
<accession>A0A7X9LC58</accession>
<evidence type="ECO:0000256" key="5">
    <source>
        <dbReference type="ARBA" id="ARBA00022741"/>
    </source>
</evidence>
<evidence type="ECO:0000259" key="9">
    <source>
        <dbReference type="PROSITE" id="PS00794"/>
    </source>
</evidence>
<dbReference type="InterPro" id="IPR035907">
    <property type="entry name" value="Hppk_sf"/>
</dbReference>
<feature type="domain" description="7,8-dihydro-6-hydroxymethylpterin-pyrophosphokinase" evidence="9">
    <location>
        <begin position="88"/>
        <end position="99"/>
    </location>
</feature>
<comment type="catalytic activity">
    <reaction evidence="1">
        <text>6-hydroxymethyl-7,8-dihydropterin + ATP = (7,8-dihydropterin-6-yl)methyl diphosphate + AMP + H(+)</text>
        <dbReference type="Rhea" id="RHEA:11412"/>
        <dbReference type="ChEBI" id="CHEBI:15378"/>
        <dbReference type="ChEBI" id="CHEBI:30616"/>
        <dbReference type="ChEBI" id="CHEBI:44841"/>
        <dbReference type="ChEBI" id="CHEBI:72950"/>
        <dbReference type="ChEBI" id="CHEBI:456215"/>
        <dbReference type="EC" id="2.7.6.3"/>
    </reaction>
</comment>
<reference evidence="10 11" key="1">
    <citation type="submission" date="2020-04" db="EMBL/GenBank/DDBJ databases">
        <title>MicrobeNet Type strains.</title>
        <authorList>
            <person name="Nicholson A.C."/>
        </authorList>
    </citation>
    <scope>NUCLEOTIDE SEQUENCE [LARGE SCALE GENOMIC DNA]</scope>
    <source>
        <strain evidence="10 11">DSM 22768</strain>
    </source>
</reference>
<name>A0A7X9LC58_STRRT</name>
<evidence type="ECO:0000256" key="3">
    <source>
        <dbReference type="ARBA" id="ARBA00013253"/>
    </source>
</evidence>
<dbReference type="PANTHER" id="PTHR43071">
    <property type="entry name" value="2-AMINO-4-HYDROXY-6-HYDROXYMETHYLDIHYDROPTERIDINE PYROPHOSPHOKINASE"/>
    <property type="match status" value="1"/>
</dbReference>
<evidence type="ECO:0000256" key="8">
    <source>
        <dbReference type="ARBA" id="ARBA00022909"/>
    </source>
</evidence>
<evidence type="ECO:0000256" key="1">
    <source>
        <dbReference type="ARBA" id="ARBA00000198"/>
    </source>
</evidence>
<comment type="pathway">
    <text evidence="2">Cofactor biosynthesis; tetrahydrofolate biosynthesis; 2-amino-4-hydroxy-6-hydroxymethyl-7,8-dihydropteridine diphosphate from 7,8-dihydroneopterin triphosphate: step 4/4.</text>
</comment>
<evidence type="ECO:0000313" key="10">
    <source>
        <dbReference type="EMBL" id="NMD48184.1"/>
    </source>
</evidence>
<dbReference type="UniPathway" id="UPA00077">
    <property type="reaction ID" value="UER00155"/>
</dbReference>
<dbReference type="GO" id="GO:0005524">
    <property type="term" value="F:ATP binding"/>
    <property type="evidence" value="ECO:0007669"/>
    <property type="project" value="UniProtKB-KW"/>
</dbReference>
<dbReference type="GO" id="GO:0046654">
    <property type="term" value="P:tetrahydrofolate biosynthetic process"/>
    <property type="evidence" value="ECO:0007669"/>
    <property type="project" value="UniProtKB-UniPathway"/>
</dbReference>